<proteinExistence type="predicted"/>
<dbReference type="InterPro" id="IPR007396">
    <property type="entry name" value="TR_PAI2-type"/>
</dbReference>
<organism evidence="1 2">
    <name type="scientific">Paramagnetospirillum kuznetsovii</name>
    <dbReference type="NCBI Taxonomy" id="2053833"/>
    <lineage>
        <taxon>Bacteria</taxon>
        <taxon>Pseudomonadati</taxon>
        <taxon>Pseudomonadota</taxon>
        <taxon>Alphaproteobacteria</taxon>
        <taxon>Rhodospirillales</taxon>
        <taxon>Magnetospirillaceae</taxon>
        <taxon>Paramagnetospirillum</taxon>
    </lineage>
</organism>
<sequence length="210" mass="22775">MYLPDHFKQDDLTTLHDAMDAVGLAIVTSNGTDGPEASHLPLVLDRTVGKFGALRGHFARANGHWRALEAGAPALIIFPGPDAYISPSWYPSKRETGKVVPTWNYVAIHAAGPVSVFHEPERLLRLVSAQTSRHEQGRSEPWAVSDAPSDYVQKQLAGIVGFEMLIERLDGKWKLSQNRSEADRTGALNGLRAEGAEAVALAQASSASRK</sequence>
<evidence type="ECO:0000313" key="2">
    <source>
        <dbReference type="Proteomes" id="UP000251075"/>
    </source>
</evidence>
<dbReference type="InterPro" id="IPR012349">
    <property type="entry name" value="Split_barrel_FMN-bd"/>
</dbReference>
<dbReference type="PANTHER" id="PTHR35802:SF1">
    <property type="entry name" value="PROTEASE SYNTHASE AND SPORULATION PROTEIN PAI 2"/>
    <property type="match status" value="1"/>
</dbReference>
<reference evidence="1 2" key="1">
    <citation type="submission" date="2017-11" db="EMBL/GenBank/DDBJ databases">
        <title>Draft genome sequence of magnetotactic bacterium Magnetospirillum kuznetsovii LBB-42.</title>
        <authorList>
            <person name="Grouzdev D.S."/>
            <person name="Rysina M.S."/>
            <person name="Baslerov R.V."/>
            <person name="Koziaeva V."/>
        </authorList>
    </citation>
    <scope>NUCLEOTIDE SEQUENCE [LARGE SCALE GENOMIC DNA]</scope>
    <source>
        <strain evidence="1 2">LBB-42</strain>
    </source>
</reference>
<accession>A0A364NYE3</accession>
<evidence type="ECO:0000313" key="1">
    <source>
        <dbReference type="EMBL" id="RAU22073.1"/>
    </source>
</evidence>
<dbReference type="Gene3D" id="2.30.110.10">
    <property type="entry name" value="Electron Transport, Fmn-binding Protein, Chain A"/>
    <property type="match status" value="1"/>
</dbReference>
<protein>
    <submittedName>
        <fullName evidence="1">Transcriptional regulator</fullName>
    </submittedName>
</protein>
<dbReference type="EMBL" id="PGTO01000006">
    <property type="protein sequence ID" value="RAU22073.1"/>
    <property type="molecule type" value="Genomic_DNA"/>
</dbReference>
<dbReference type="RefSeq" id="WP_112144334.1">
    <property type="nucleotide sequence ID" value="NZ_PGTO01000006.1"/>
</dbReference>
<keyword evidence="2" id="KW-1185">Reference proteome</keyword>
<dbReference type="Pfam" id="PF04299">
    <property type="entry name" value="FMN_bind_2"/>
    <property type="match status" value="1"/>
</dbReference>
<dbReference type="SUPFAM" id="SSF50475">
    <property type="entry name" value="FMN-binding split barrel"/>
    <property type="match status" value="1"/>
</dbReference>
<dbReference type="AlphaFoldDB" id="A0A364NYE3"/>
<dbReference type="PANTHER" id="PTHR35802">
    <property type="entry name" value="PROTEASE SYNTHASE AND SPORULATION PROTEIN PAI 2"/>
    <property type="match status" value="1"/>
</dbReference>
<dbReference type="OrthoDB" id="9794948at2"/>
<gene>
    <name evidence="1" type="ORF">CU669_10325</name>
</gene>
<dbReference type="PIRSF" id="PIRSF010372">
    <property type="entry name" value="PaiB"/>
    <property type="match status" value="1"/>
</dbReference>
<name>A0A364NYE3_9PROT</name>
<dbReference type="Proteomes" id="UP000251075">
    <property type="component" value="Unassembled WGS sequence"/>
</dbReference>
<comment type="caution">
    <text evidence="1">The sequence shown here is derived from an EMBL/GenBank/DDBJ whole genome shotgun (WGS) entry which is preliminary data.</text>
</comment>